<evidence type="ECO:0000256" key="1">
    <source>
        <dbReference type="SAM" id="Coils"/>
    </source>
</evidence>
<dbReference type="Proteomes" id="UP000464404">
    <property type="component" value="Segment"/>
</dbReference>
<evidence type="ECO:0000313" key="2">
    <source>
        <dbReference type="EMBL" id="QHB37815.1"/>
    </source>
</evidence>
<evidence type="ECO:0000313" key="3">
    <source>
        <dbReference type="Proteomes" id="UP000464404"/>
    </source>
</evidence>
<accession>A0A6B9LFW7</accession>
<dbReference type="SUPFAM" id="SSF109709">
    <property type="entry name" value="KorB DNA-binding domain-like"/>
    <property type="match status" value="1"/>
</dbReference>
<keyword evidence="1" id="KW-0175">Coiled coil</keyword>
<organism evidence="2 3">
    <name type="scientific">Mycobacterium phage Imvubu</name>
    <dbReference type="NCBI Taxonomy" id="2686233"/>
    <lineage>
        <taxon>Viruses</taxon>
        <taxon>Duplodnaviria</taxon>
        <taxon>Heunggongvirae</taxon>
        <taxon>Uroviricota</taxon>
        <taxon>Caudoviricetes</taxon>
        <taxon>Bclasvirinae</taxon>
        <taxon>Imvubuvirus</taxon>
        <taxon>Imvubuvirus imvubu</taxon>
    </lineage>
</organism>
<reference evidence="2 3" key="1">
    <citation type="submission" date="2019-12" db="EMBL/GenBank/DDBJ databases">
        <authorList>
            <person name="Garlena R.A."/>
            <person name="Russell D.A."/>
            <person name="Pope W.H."/>
            <person name="Jacobs-Sera D."/>
            <person name="Hatfull G.F."/>
        </authorList>
    </citation>
    <scope>NUCLEOTIDE SEQUENCE [LARGE SCALE GENOMIC DNA]</scope>
</reference>
<protein>
    <recommendedName>
        <fullName evidence="4">Helix-turn-helix DNA binding domain protein</fullName>
    </recommendedName>
</protein>
<keyword evidence="3" id="KW-1185">Reference proteome</keyword>
<dbReference type="KEGG" id="vg:60321434"/>
<gene>
    <name evidence="2" type="primary">74</name>
    <name evidence="2" type="ORF">PBI_IMVUBU_74</name>
</gene>
<dbReference type="GeneID" id="60321434"/>
<dbReference type="RefSeq" id="YP_009950024.1">
    <property type="nucleotide sequence ID" value="NC_051586.1"/>
</dbReference>
<name>A0A6B9LFW7_9CAUD</name>
<proteinExistence type="predicted"/>
<feature type="coiled-coil region" evidence="1">
    <location>
        <begin position="96"/>
        <end position="123"/>
    </location>
</feature>
<evidence type="ECO:0008006" key="4">
    <source>
        <dbReference type="Google" id="ProtNLM"/>
    </source>
</evidence>
<sequence>MTSADIPKWQPDELLVPAILAGSPTTMDDLTLADQAWVVLQLKDLGHTAEYTAERLGCSVRLVRARISDDLGQVMRRYMDTAEHFDREHAMAHSEVQRLARALGEAERDRDRYLGERNRLIDRAMSGEGGPVFRCGCPQTRYNTYVAPKTGKRGCRHHRTLAQQRYRERRAGARRTPVTT</sequence>
<dbReference type="EMBL" id="MN813693">
    <property type="protein sequence ID" value="QHB37815.1"/>
    <property type="molecule type" value="Genomic_DNA"/>
</dbReference>